<dbReference type="PROSITE" id="PS01187">
    <property type="entry name" value="EGF_CA"/>
    <property type="match status" value="1"/>
</dbReference>
<dbReference type="GO" id="GO:0048468">
    <property type="term" value="P:cell development"/>
    <property type="evidence" value="ECO:0007669"/>
    <property type="project" value="UniProtKB-ARBA"/>
</dbReference>
<evidence type="ECO:0000256" key="2">
    <source>
        <dbReference type="ARBA" id="ARBA00022473"/>
    </source>
</evidence>
<reference evidence="18" key="1">
    <citation type="submission" date="2022-03" db="EMBL/GenBank/DDBJ databases">
        <authorList>
            <person name="Martin C."/>
        </authorList>
    </citation>
    <scope>NUCLEOTIDE SEQUENCE</scope>
</reference>
<dbReference type="Pfam" id="PF00008">
    <property type="entry name" value="EGF"/>
    <property type="match status" value="2"/>
</dbReference>
<evidence type="ECO:0000256" key="3">
    <source>
        <dbReference type="ARBA" id="ARBA00022475"/>
    </source>
</evidence>
<evidence type="ECO:0000313" key="18">
    <source>
        <dbReference type="EMBL" id="CAH1780735.1"/>
    </source>
</evidence>
<keyword evidence="5" id="KW-0597">Phosphoprotein</keyword>
<evidence type="ECO:0000259" key="17">
    <source>
        <dbReference type="PROSITE" id="PS50026"/>
    </source>
</evidence>
<accession>A0A8S4NKK9</accession>
<evidence type="ECO:0000256" key="1">
    <source>
        <dbReference type="ARBA" id="ARBA00004247"/>
    </source>
</evidence>
<dbReference type="InterPro" id="IPR000742">
    <property type="entry name" value="EGF"/>
</dbReference>
<dbReference type="GO" id="GO:0005509">
    <property type="term" value="F:calcium ion binding"/>
    <property type="evidence" value="ECO:0007669"/>
    <property type="project" value="InterPro"/>
</dbReference>
<feature type="signal peptide" evidence="16">
    <location>
        <begin position="1"/>
        <end position="18"/>
    </location>
</feature>
<dbReference type="Proteomes" id="UP000749559">
    <property type="component" value="Unassembled WGS sequence"/>
</dbReference>
<dbReference type="SUPFAM" id="SSF57184">
    <property type="entry name" value="Growth factor receptor domain"/>
    <property type="match status" value="1"/>
</dbReference>
<comment type="subcellular location">
    <subcellularLocation>
        <location evidence="1">Apical cell membrane</location>
        <topology evidence="1">Single-pass type I membrane protein</topology>
    </subcellularLocation>
</comment>
<evidence type="ECO:0000256" key="11">
    <source>
        <dbReference type="ARBA" id="ARBA00023136"/>
    </source>
</evidence>
<keyword evidence="13" id="KW-0325">Glycoprotein</keyword>
<dbReference type="PANTHER" id="PTHR12916">
    <property type="entry name" value="CYTOCHROME C OXIDASE POLYPEPTIDE VIC-2"/>
    <property type="match status" value="1"/>
</dbReference>
<dbReference type="EMBL" id="CAIIXF020000004">
    <property type="protein sequence ID" value="CAH1780735.1"/>
    <property type="molecule type" value="Genomic_DNA"/>
</dbReference>
<evidence type="ECO:0000256" key="9">
    <source>
        <dbReference type="ARBA" id="ARBA00022782"/>
    </source>
</evidence>
<evidence type="ECO:0000256" key="7">
    <source>
        <dbReference type="ARBA" id="ARBA00022729"/>
    </source>
</evidence>
<dbReference type="GO" id="GO:0016324">
    <property type="term" value="C:apical plasma membrane"/>
    <property type="evidence" value="ECO:0007669"/>
    <property type="project" value="UniProtKB-SubCell"/>
</dbReference>
<feature type="domain" description="EGF-like" evidence="17">
    <location>
        <begin position="346"/>
        <end position="387"/>
    </location>
</feature>
<evidence type="ECO:0000313" key="19">
    <source>
        <dbReference type="Proteomes" id="UP000749559"/>
    </source>
</evidence>
<dbReference type="AlphaFoldDB" id="A0A8S4NKK9"/>
<organism evidence="18 19">
    <name type="scientific">Owenia fusiformis</name>
    <name type="common">Polychaete worm</name>
    <dbReference type="NCBI Taxonomy" id="6347"/>
    <lineage>
        <taxon>Eukaryota</taxon>
        <taxon>Metazoa</taxon>
        <taxon>Spiralia</taxon>
        <taxon>Lophotrochozoa</taxon>
        <taxon>Annelida</taxon>
        <taxon>Polychaeta</taxon>
        <taxon>Sedentaria</taxon>
        <taxon>Canalipalpata</taxon>
        <taxon>Sabellida</taxon>
        <taxon>Oweniida</taxon>
        <taxon>Oweniidae</taxon>
        <taxon>Owenia</taxon>
    </lineage>
</organism>
<evidence type="ECO:0000256" key="12">
    <source>
        <dbReference type="ARBA" id="ARBA00023157"/>
    </source>
</evidence>
<dbReference type="GO" id="GO:0007219">
    <property type="term" value="P:Notch signaling pathway"/>
    <property type="evidence" value="ECO:0007669"/>
    <property type="project" value="TreeGrafter"/>
</dbReference>
<dbReference type="GO" id="GO:0051093">
    <property type="term" value="P:negative regulation of developmental process"/>
    <property type="evidence" value="ECO:0007669"/>
    <property type="project" value="UniProtKB-ARBA"/>
</dbReference>
<feature type="chain" id="PRO_5035747585" description="EGF-like domain-containing protein" evidence="16">
    <location>
        <begin position="19"/>
        <end position="526"/>
    </location>
</feature>
<dbReference type="GO" id="GO:0005112">
    <property type="term" value="F:Notch binding"/>
    <property type="evidence" value="ECO:0007669"/>
    <property type="project" value="TreeGrafter"/>
</dbReference>
<keyword evidence="9" id="KW-0221">Differentiation</keyword>
<keyword evidence="6 15" id="KW-0812">Transmembrane</keyword>
<dbReference type="GO" id="GO:0030182">
    <property type="term" value="P:neuron differentiation"/>
    <property type="evidence" value="ECO:0007669"/>
    <property type="project" value="UniProtKB-ARBA"/>
</dbReference>
<dbReference type="PROSITE" id="PS01186">
    <property type="entry name" value="EGF_2"/>
    <property type="match status" value="3"/>
</dbReference>
<keyword evidence="12 14" id="KW-1015">Disulfide bond</keyword>
<dbReference type="PROSITE" id="PS00010">
    <property type="entry name" value="ASX_HYDROXYL"/>
    <property type="match status" value="2"/>
</dbReference>
<dbReference type="InterPro" id="IPR001881">
    <property type="entry name" value="EGF-like_Ca-bd_dom"/>
</dbReference>
<feature type="disulfide bond" evidence="14">
    <location>
        <begin position="452"/>
        <end position="461"/>
    </location>
</feature>
<dbReference type="GO" id="GO:0003002">
    <property type="term" value="P:regionalization"/>
    <property type="evidence" value="ECO:0007669"/>
    <property type="project" value="UniProtKB-ARBA"/>
</dbReference>
<dbReference type="Gene3D" id="2.10.25.10">
    <property type="entry name" value="Laminin"/>
    <property type="match status" value="3"/>
</dbReference>
<dbReference type="OrthoDB" id="5953235at2759"/>
<dbReference type="GO" id="GO:0060255">
    <property type="term" value="P:regulation of macromolecule metabolic process"/>
    <property type="evidence" value="ECO:0007669"/>
    <property type="project" value="UniProtKB-ARBA"/>
</dbReference>
<dbReference type="InterPro" id="IPR018097">
    <property type="entry name" value="EGF_Ca-bd_CS"/>
</dbReference>
<keyword evidence="10 15" id="KW-1133">Transmembrane helix</keyword>
<dbReference type="Pfam" id="PF12661">
    <property type="entry name" value="hEGF"/>
    <property type="match status" value="1"/>
</dbReference>
<sequence length="526" mass="59492">MAAILFVIISSLWSTIAALNPSPMLYIGGETRQLYNNLTFGVYTLEVDASNQTLLFNHRPSYRHESGELYLYYSVDPWLVWAIGRKIGSKSLYVKIESDAKFPEFITEPLYTANDDGYDWAVMDGISIVAFKEGINTCRHLKLSETTAYSGIFENNNKSIGHRPSYNHVAPMRYYLYYIVSKAAWVIDDDFDDTSIRAISAIDRGLDPISTNHWWIGVSTWKRQHVELDCLDGNICRRIQLSGMENSSMNGVYENNYRTFANMPSYRKRSNADYFIYFVLTGRTITGRTGKWVIDTDFDSTNYLACSNTIDINTGAIDNPTSVSSWDLMIVKRLVKKFPKWTCLDDIDHCKDLLFGGSHCKNGGSCIDGVYSYTCNCISGYTGRLCETDIDDCLSSPCINGECEDAVNNYTCTCEEGFTGRDCETDIDGCQSYTCLNGGSCIDSDDGHKCNCVYGYAGRRCETGLLWWKIMLIAISAALLLAIIIALMCRCCCQDYKEELEQRQSRPSTELSLSRYLEFMCLLYTI</sequence>
<name>A0A8S4NKK9_OWEFU</name>
<dbReference type="CDD" id="cd00054">
    <property type="entry name" value="EGF_CA"/>
    <property type="match status" value="3"/>
</dbReference>
<dbReference type="PANTHER" id="PTHR12916:SF13">
    <property type="entry name" value="SUSHI, VON WILLEBRAND FACTOR TYPE A, EGF AND PENTRAXIN DOMAIN-CONTAINING PROTEIN 1-LIKE"/>
    <property type="match status" value="1"/>
</dbReference>
<keyword evidence="2" id="KW-0217">Developmental protein</keyword>
<gene>
    <name evidence="18" type="ORF">OFUS_LOCUS7388</name>
</gene>
<feature type="domain" description="EGF-like" evidence="17">
    <location>
        <begin position="389"/>
        <end position="424"/>
    </location>
</feature>
<evidence type="ECO:0000256" key="10">
    <source>
        <dbReference type="ARBA" id="ARBA00022989"/>
    </source>
</evidence>
<comment type="caution">
    <text evidence="18">The sequence shown here is derived from an EMBL/GenBank/DDBJ whole genome shotgun (WGS) entry which is preliminary data.</text>
</comment>
<feature type="domain" description="EGF-like" evidence="17">
    <location>
        <begin position="426"/>
        <end position="462"/>
    </location>
</feature>
<proteinExistence type="predicted"/>
<dbReference type="PROSITE" id="PS00022">
    <property type="entry name" value="EGF_1"/>
    <property type="match status" value="3"/>
</dbReference>
<dbReference type="FunFam" id="2.10.25.10:FF:000565">
    <property type="entry name" value="Predicted protein"/>
    <property type="match status" value="1"/>
</dbReference>
<dbReference type="GO" id="GO:0009967">
    <property type="term" value="P:positive regulation of signal transduction"/>
    <property type="evidence" value="ECO:0007669"/>
    <property type="project" value="UniProtKB-ARBA"/>
</dbReference>
<keyword evidence="19" id="KW-1185">Reference proteome</keyword>
<protein>
    <recommendedName>
        <fullName evidence="17">EGF-like domain-containing protein</fullName>
    </recommendedName>
</protein>
<keyword evidence="8" id="KW-0677">Repeat</keyword>
<keyword evidence="3" id="KW-1003">Cell membrane</keyword>
<dbReference type="InterPro" id="IPR000152">
    <property type="entry name" value="EGF-type_Asp/Asn_hydroxyl_site"/>
</dbReference>
<dbReference type="FunFam" id="2.10.25.10:FF:000123">
    <property type="entry name" value="Crumbs homolog 1 (Drosophila)"/>
    <property type="match status" value="1"/>
</dbReference>
<evidence type="ECO:0000256" key="6">
    <source>
        <dbReference type="ARBA" id="ARBA00022692"/>
    </source>
</evidence>
<dbReference type="GO" id="GO:0008593">
    <property type="term" value="P:regulation of Notch signaling pathway"/>
    <property type="evidence" value="ECO:0007669"/>
    <property type="project" value="UniProtKB-ARBA"/>
</dbReference>
<dbReference type="GO" id="GO:0051241">
    <property type="term" value="P:negative regulation of multicellular organismal process"/>
    <property type="evidence" value="ECO:0007669"/>
    <property type="project" value="UniProtKB-ARBA"/>
</dbReference>
<keyword evidence="7 16" id="KW-0732">Signal</keyword>
<feature type="disulfide bond" evidence="14">
    <location>
        <begin position="414"/>
        <end position="423"/>
    </location>
</feature>
<evidence type="ECO:0000256" key="4">
    <source>
        <dbReference type="ARBA" id="ARBA00022536"/>
    </source>
</evidence>
<evidence type="ECO:0000256" key="16">
    <source>
        <dbReference type="SAM" id="SignalP"/>
    </source>
</evidence>
<feature type="disulfide bond" evidence="14">
    <location>
        <begin position="377"/>
        <end position="386"/>
    </location>
</feature>
<evidence type="ECO:0000256" key="5">
    <source>
        <dbReference type="ARBA" id="ARBA00022553"/>
    </source>
</evidence>
<evidence type="ECO:0000256" key="13">
    <source>
        <dbReference type="ARBA" id="ARBA00023180"/>
    </source>
</evidence>
<dbReference type="InterPro" id="IPR013032">
    <property type="entry name" value="EGF-like_CS"/>
</dbReference>
<dbReference type="GO" id="GO:0080090">
    <property type="term" value="P:regulation of primary metabolic process"/>
    <property type="evidence" value="ECO:0007669"/>
    <property type="project" value="UniProtKB-ARBA"/>
</dbReference>
<keyword evidence="11 15" id="KW-0472">Membrane</keyword>
<evidence type="ECO:0000256" key="8">
    <source>
        <dbReference type="ARBA" id="ARBA00022737"/>
    </source>
</evidence>
<comment type="caution">
    <text evidence="14">Lacks conserved residue(s) required for the propagation of feature annotation.</text>
</comment>
<dbReference type="PRINTS" id="PR00010">
    <property type="entry name" value="EGFBLOOD"/>
</dbReference>
<dbReference type="SMART" id="SM00181">
    <property type="entry name" value="EGF"/>
    <property type="match status" value="3"/>
</dbReference>
<evidence type="ECO:0000256" key="15">
    <source>
        <dbReference type="SAM" id="Phobius"/>
    </source>
</evidence>
<dbReference type="InterPro" id="IPR009030">
    <property type="entry name" value="Growth_fac_rcpt_cys_sf"/>
</dbReference>
<keyword evidence="4 14" id="KW-0245">EGF-like domain</keyword>
<dbReference type="GO" id="GO:0048592">
    <property type="term" value="P:eye morphogenesis"/>
    <property type="evidence" value="ECO:0007669"/>
    <property type="project" value="UniProtKB-ARBA"/>
</dbReference>
<dbReference type="SMART" id="SM00179">
    <property type="entry name" value="EGF_CA"/>
    <property type="match status" value="3"/>
</dbReference>
<dbReference type="PROSITE" id="PS50026">
    <property type="entry name" value="EGF_3"/>
    <property type="match status" value="3"/>
</dbReference>
<evidence type="ECO:0000256" key="14">
    <source>
        <dbReference type="PROSITE-ProRule" id="PRU00076"/>
    </source>
</evidence>
<feature type="disulfide bond" evidence="14">
    <location>
        <begin position="393"/>
        <end position="403"/>
    </location>
</feature>
<feature type="transmembrane region" description="Helical" evidence="15">
    <location>
        <begin position="466"/>
        <end position="489"/>
    </location>
</feature>